<proteinExistence type="predicted"/>
<reference evidence="9" key="1">
    <citation type="submission" date="2020-08" db="EMBL/GenBank/DDBJ databases">
        <title>Ramlibacter sp. GTP1 16S ribosomal RNA gene genome sequencing and assembly.</title>
        <authorList>
            <person name="Kang M."/>
        </authorList>
    </citation>
    <scope>NUCLEOTIDE SEQUENCE</scope>
    <source>
        <strain evidence="9">GTP1</strain>
    </source>
</reference>
<keyword evidence="3" id="KW-0808">Transferase</keyword>
<name>A0A923S3P9_9BURK</name>
<keyword evidence="5 9" id="KW-0418">Kinase</keyword>
<evidence type="ECO:0000259" key="8">
    <source>
        <dbReference type="PROSITE" id="PS50109"/>
    </source>
</evidence>
<dbReference type="GO" id="GO:0004674">
    <property type="term" value="F:protein serine/threonine kinase activity"/>
    <property type="evidence" value="ECO:0007669"/>
    <property type="project" value="TreeGrafter"/>
</dbReference>
<sequence>MTVALPGSRSEQPVEVLYESPTTLVYRTLAAAGGIVCKEPLGTEAGPRLERETDMLRRLAGVPGIVKPAAGTWRAGLLALQDCAGVPLAQRLRGQPLPVAECLRIAHQLARTLAEVHRAGIIHRDINPDNILIAATGDVVLIDFDLAVPSDRQLPGLHGGALVGTLGYLAPEQSGRTGRAVDQRSDLYALGATLYEMATGRLPFDADDALALVHGHLVREPEPPSQVDARAPAGLSNIVLRLLAKAPEHRYESLEQRVLARTRELEQAQAQLVATARRAGKAEIANNVLHNVGNVLNSVNVCASAVRHAVYGTRARGLGRVVALLDANSHDIPRFMGSDPRGVSLRAYLTELHAMLCTERVTTLGDIDRLRRSVDHIKQIVAAQQSNAGPSTVLETTLVHEVLDESVRMCAGTLEACAVTVVREYGQLPPGRIDRQRLLDVLVNLVANAAQAMEGVPQPRRLVLGAQLLPGEEGQQLSITVADNGVGIPPGNLTLIFAHGFTTRDDGHGFGLHSSANAAVEMGGRLSAHSDGPGCGATFTLEVPLLPLTAVAPA</sequence>
<dbReference type="PROSITE" id="PS50011">
    <property type="entry name" value="PROTEIN_KINASE_DOM"/>
    <property type="match status" value="1"/>
</dbReference>
<comment type="catalytic activity">
    <reaction evidence="1">
        <text>ATP + protein L-histidine = ADP + protein N-phospho-L-histidine.</text>
        <dbReference type="EC" id="2.7.13.3"/>
    </reaction>
</comment>
<dbReference type="GO" id="GO:0004673">
    <property type="term" value="F:protein histidine kinase activity"/>
    <property type="evidence" value="ECO:0007669"/>
    <property type="project" value="UniProtKB-EC"/>
</dbReference>
<dbReference type="EC" id="2.7.13.3" evidence="2"/>
<dbReference type="SUPFAM" id="SSF55874">
    <property type="entry name" value="ATPase domain of HSP90 chaperone/DNA topoisomerase II/histidine kinase"/>
    <property type="match status" value="1"/>
</dbReference>
<dbReference type="Gene3D" id="3.30.565.10">
    <property type="entry name" value="Histidine kinase-like ATPase, C-terminal domain"/>
    <property type="match status" value="1"/>
</dbReference>
<evidence type="ECO:0000313" key="9">
    <source>
        <dbReference type="EMBL" id="MBC5766789.1"/>
    </source>
</evidence>
<evidence type="ECO:0000256" key="3">
    <source>
        <dbReference type="ARBA" id="ARBA00022679"/>
    </source>
</evidence>
<protein>
    <recommendedName>
        <fullName evidence="2">histidine kinase</fullName>
        <ecNumber evidence="2">2.7.13.3</ecNumber>
    </recommendedName>
</protein>
<dbReference type="PANTHER" id="PTHR43289:SF34">
    <property type="entry name" value="SERINE_THREONINE-PROTEIN KINASE YBDM-RELATED"/>
    <property type="match status" value="1"/>
</dbReference>
<dbReference type="Gene3D" id="1.10.510.10">
    <property type="entry name" value="Transferase(Phosphotransferase) domain 1"/>
    <property type="match status" value="1"/>
</dbReference>
<dbReference type="RefSeq" id="WP_187083286.1">
    <property type="nucleotide sequence ID" value="NZ_JACORU010000008.1"/>
</dbReference>
<dbReference type="Pfam" id="PF00069">
    <property type="entry name" value="Pkinase"/>
    <property type="match status" value="1"/>
</dbReference>
<dbReference type="Proteomes" id="UP000596827">
    <property type="component" value="Unassembled WGS sequence"/>
</dbReference>
<keyword evidence="6" id="KW-0067">ATP-binding</keyword>
<dbReference type="AlphaFoldDB" id="A0A923S3P9"/>
<accession>A0A923S3P9</accession>
<evidence type="ECO:0000256" key="6">
    <source>
        <dbReference type="ARBA" id="ARBA00022840"/>
    </source>
</evidence>
<keyword evidence="10" id="KW-1185">Reference proteome</keyword>
<dbReference type="EMBL" id="JACORU010000008">
    <property type="protein sequence ID" value="MBC5766789.1"/>
    <property type="molecule type" value="Genomic_DNA"/>
</dbReference>
<dbReference type="InterPro" id="IPR011009">
    <property type="entry name" value="Kinase-like_dom_sf"/>
</dbReference>
<dbReference type="SUPFAM" id="SSF56112">
    <property type="entry name" value="Protein kinase-like (PK-like)"/>
    <property type="match status" value="1"/>
</dbReference>
<feature type="domain" description="Histidine kinase" evidence="8">
    <location>
        <begin position="434"/>
        <end position="547"/>
    </location>
</feature>
<dbReference type="InterPro" id="IPR003594">
    <property type="entry name" value="HATPase_dom"/>
</dbReference>
<evidence type="ECO:0000313" key="10">
    <source>
        <dbReference type="Proteomes" id="UP000596827"/>
    </source>
</evidence>
<evidence type="ECO:0000259" key="7">
    <source>
        <dbReference type="PROSITE" id="PS50011"/>
    </source>
</evidence>
<evidence type="ECO:0000256" key="5">
    <source>
        <dbReference type="ARBA" id="ARBA00022777"/>
    </source>
</evidence>
<dbReference type="PANTHER" id="PTHR43289">
    <property type="entry name" value="MITOGEN-ACTIVATED PROTEIN KINASE KINASE KINASE 20-RELATED"/>
    <property type="match status" value="1"/>
</dbReference>
<gene>
    <name evidence="9" type="ORF">H8R02_20155</name>
</gene>
<comment type="caution">
    <text evidence="9">The sequence shown here is derived from an EMBL/GenBank/DDBJ whole genome shotgun (WGS) entry which is preliminary data.</text>
</comment>
<dbReference type="PRINTS" id="PR00344">
    <property type="entry name" value="BCTRLSENSOR"/>
</dbReference>
<dbReference type="GO" id="GO:0005524">
    <property type="term" value="F:ATP binding"/>
    <property type="evidence" value="ECO:0007669"/>
    <property type="project" value="UniProtKB-KW"/>
</dbReference>
<dbReference type="InterPro" id="IPR036890">
    <property type="entry name" value="HATPase_C_sf"/>
</dbReference>
<organism evidence="9 10">
    <name type="scientific">Ramlibacter albus</name>
    <dbReference type="NCBI Taxonomy" id="2079448"/>
    <lineage>
        <taxon>Bacteria</taxon>
        <taxon>Pseudomonadati</taxon>
        <taxon>Pseudomonadota</taxon>
        <taxon>Betaproteobacteria</taxon>
        <taxon>Burkholderiales</taxon>
        <taxon>Comamonadaceae</taxon>
        <taxon>Ramlibacter</taxon>
    </lineage>
</organism>
<dbReference type="InterPro" id="IPR004358">
    <property type="entry name" value="Sig_transdc_His_kin-like_C"/>
</dbReference>
<dbReference type="CDD" id="cd14014">
    <property type="entry name" value="STKc_PknB_like"/>
    <property type="match status" value="1"/>
</dbReference>
<dbReference type="Pfam" id="PF02518">
    <property type="entry name" value="HATPase_c"/>
    <property type="match status" value="1"/>
</dbReference>
<dbReference type="InterPro" id="IPR005467">
    <property type="entry name" value="His_kinase_dom"/>
</dbReference>
<keyword evidence="4" id="KW-0547">Nucleotide-binding</keyword>
<dbReference type="InterPro" id="IPR000719">
    <property type="entry name" value="Prot_kinase_dom"/>
</dbReference>
<dbReference type="SMART" id="SM00387">
    <property type="entry name" value="HATPase_c"/>
    <property type="match status" value="1"/>
</dbReference>
<feature type="domain" description="Protein kinase" evidence="7">
    <location>
        <begin position="1"/>
        <end position="272"/>
    </location>
</feature>
<evidence type="ECO:0000256" key="1">
    <source>
        <dbReference type="ARBA" id="ARBA00000085"/>
    </source>
</evidence>
<evidence type="ECO:0000256" key="4">
    <source>
        <dbReference type="ARBA" id="ARBA00022741"/>
    </source>
</evidence>
<dbReference type="PROSITE" id="PS50109">
    <property type="entry name" value="HIS_KIN"/>
    <property type="match status" value="1"/>
</dbReference>
<evidence type="ECO:0000256" key="2">
    <source>
        <dbReference type="ARBA" id="ARBA00012438"/>
    </source>
</evidence>